<evidence type="ECO:0000313" key="8">
    <source>
        <dbReference type="EMBL" id="SFM22649.1"/>
    </source>
</evidence>
<dbReference type="RefSeq" id="WP_093472438.1">
    <property type="nucleotide sequence ID" value="NZ_FOUI01000002.1"/>
</dbReference>
<evidence type="ECO:0000256" key="5">
    <source>
        <dbReference type="ARBA" id="ARBA00023163"/>
    </source>
</evidence>
<accession>A0A1I4P4H6</accession>
<dbReference type="STRING" id="1720063.SAMN05216217_102113"/>
<name>A0A1I4P4H6_9GAMM</name>
<keyword evidence="9" id="KW-1185">Reference proteome</keyword>
<dbReference type="Gene3D" id="3.40.50.2300">
    <property type="match status" value="1"/>
</dbReference>
<keyword evidence="5" id="KW-0804">Transcription</keyword>
<evidence type="ECO:0000259" key="7">
    <source>
        <dbReference type="PROSITE" id="PS50110"/>
    </source>
</evidence>
<dbReference type="InterPro" id="IPR002197">
    <property type="entry name" value="HTH_Fis"/>
</dbReference>
<evidence type="ECO:0000256" key="1">
    <source>
        <dbReference type="ARBA" id="ARBA00022553"/>
    </source>
</evidence>
<dbReference type="CDD" id="cd17563">
    <property type="entry name" value="REC_RegA-like"/>
    <property type="match status" value="1"/>
</dbReference>
<dbReference type="SUPFAM" id="SSF52172">
    <property type="entry name" value="CheY-like"/>
    <property type="match status" value="1"/>
</dbReference>
<feature type="modified residue" description="4-aspartylphosphate" evidence="6">
    <location>
        <position position="61"/>
    </location>
</feature>
<gene>
    <name evidence="8" type="ORF">SAMN05216217_102113</name>
</gene>
<dbReference type="InterPro" id="IPR011006">
    <property type="entry name" value="CheY-like_superfamily"/>
</dbReference>
<proteinExistence type="predicted"/>
<keyword evidence="2" id="KW-0902">Two-component regulatory system</keyword>
<keyword evidence="4" id="KW-0238">DNA-binding</keyword>
<dbReference type="PROSITE" id="PS50110">
    <property type="entry name" value="RESPONSE_REGULATORY"/>
    <property type="match status" value="1"/>
</dbReference>
<dbReference type="FunFam" id="1.10.10.60:FF:000036">
    <property type="entry name" value="Two-component system response regulator"/>
    <property type="match status" value="1"/>
</dbReference>
<dbReference type="Gene3D" id="1.10.10.60">
    <property type="entry name" value="Homeodomain-like"/>
    <property type="match status" value="1"/>
</dbReference>
<evidence type="ECO:0000256" key="4">
    <source>
        <dbReference type="ARBA" id="ARBA00023125"/>
    </source>
</evidence>
<evidence type="ECO:0000313" key="9">
    <source>
        <dbReference type="Proteomes" id="UP000243629"/>
    </source>
</evidence>
<dbReference type="Pfam" id="PF02954">
    <property type="entry name" value="HTH_8"/>
    <property type="match status" value="1"/>
</dbReference>
<dbReference type="PRINTS" id="PR01590">
    <property type="entry name" value="HTHFIS"/>
</dbReference>
<dbReference type="GO" id="GO:0043565">
    <property type="term" value="F:sequence-specific DNA binding"/>
    <property type="evidence" value="ECO:0007669"/>
    <property type="project" value="InterPro"/>
</dbReference>
<reference evidence="9" key="1">
    <citation type="submission" date="2016-10" db="EMBL/GenBank/DDBJ databases">
        <authorList>
            <person name="Varghese N."/>
            <person name="Submissions S."/>
        </authorList>
    </citation>
    <scope>NUCLEOTIDE SEQUENCE [LARGE SCALE GENOMIC DNA]</scope>
    <source>
        <strain evidence="9">DSM 24213</strain>
    </source>
</reference>
<keyword evidence="1 6" id="KW-0597">Phosphoprotein</keyword>
<dbReference type="FunFam" id="3.40.50.2300:FF:000205">
    <property type="entry name" value="Two-component system response regulator"/>
    <property type="match status" value="1"/>
</dbReference>
<dbReference type="PANTHER" id="PTHR44591:SF14">
    <property type="entry name" value="PROTEIN PILG"/>
    <property type="match status" value="1"/>
</dbReference>
<dbReference type="EMBL" id="FOUI01000002">
    <property type="protein sequence ID" value="SFM22649.1"/>
    <property type="molecule type" value="Genomic_DNA"/>
</dbReference>
<dbReference type="SMART" id="SM00448">
    <property type="entry name" value="REC"/>
    <property type="match status" value="1"/>
</dbReference>
<organism evidence="8 9">
    <name type="scientific">Halopseudomonas yangmingensis</name>
    <dbReference type="NCBI Taxonomy" id="1720063"/>
    <lineage>
        <taxon>Bacteria</taxon>
        <taxon>Pseudomonadati</taxon>
        <taxon>Pseudomonadota</taxon>
        <taxon>Gammaproteobacteria</taxon>
        <taxon>Pseudomonadales</taxon>
        <taxon>Pseudomonadaceae</taxon>
        <taxon>Halopseudomonas</taxon>
    </lineage>
</organism>
<sequence length="184" mass="20565">MSDELGLDDQPLIMLVDDDETFTRVMARSLTRRGVRVVTASDADEAMRVAACETPDYAVLDLKMEGDSGLVLLPRLLELYPDLRVLILTGYSSIATAVEAIKRGACNYLCKPADADDVLTALLSEQADPENLVPEHPMSVDRLQWEHIQRVLSEHDGNISATARALGMHRRTLQRKLQKRPVRR</sequence>
<keyword evidence="3" id="KW-0805">Transcription regulation</keyword>
<dbReference type="GO" id="GO:0000160">
    <property type="term" value="P:phosphorelay signal transduction system"/>
    <property type="evidence" value="ECO:0007669"/>
    <property type="project" value="UniProtKB-KW"/>
</dbReference>
<evidence type="ECO:0000256" key="3">
    <source>
        <dbReference type="ARBA" id="ARBA00023015"/>
    </source>
</evidence>
<feature type="domain" description="Response regulatory" evidence="7">
    <location>
        <begin position="12"/>
        <end position="126"/>
    </location>
</feature>
<evidence type="ECO:0000256" key="6">
    <source>
        <dbReference type="PROSITE-ProRule" id="PRU00169"/>
    </source>
</evidence>
<dbReference type="OrthoDB" id="9802426at2"/>
<dbReference type="AlphaFoldDB" id="A0A1I4P4H6"/>
<dbReference type="Pfam" id="PF00072">
    <property type="entry name" value="Response_reg"/>
    <property type="match status" value="1"/>
</dbReference>
<evidence type="ECO:0000256" key="2">
    <source>
        <dbReference type="ARBA" id="ARBA00023012"/>
    </source>
</evidence>
<protein>
    <submittedName>
        <fullName evidence="8">Two-component system, response regulator RegA</fullName>
    </submittedName>
</protein>
<dbReference type="PANTHER" id="PTHR44591">
    <property type="entry name" value="STRESS RESPONSE REGULATOR PROTEIN 1"/>
    <property type="match status" value="1"/>
</dbReference>
<dbReference type="Proteomes" id="UP000243629">
    <property type="component" value="Unassembled WGS sequence"/>
</dbReference>
<dbReference type="InterPro" id="IPR050595">
    <property type="entry name" value="Bact_response_regulator"/>
</dbReference>
<dbReference type="InterPro" id="IPR001789">
    <property type="entry name" value="Sig_transdc_resp-reg_receiver"/>
</dbReference>